<name>B9M6N8_GEODF</name>
<dbReference type="HOGENOM" id="CLU_076833_0_0_7"/>
<evidence type="ECO:0000259" key="2">
    <source>
        <dbReference type="Pfam" id="PF09699"/>
    </source>
</evidence>
<proteinExistence type="predicted"/>
<reference evidence="3 4" key="1">
    <citation type="submission" date="2009-01" db="EMBL/GenBank/DDBJ databases">
        <title>Complete sequence of Geobacter sp. FRC-32.</title>
        <authorList>
            <consortium name="US DOE Joint Genome Institute"/>
            <person name="Lucas S."/>
            <person name="Copeland A."/>
            <person name="Lapidus A."/>
            <person name="Glavina del Rio T."/>
            <person name="Dalin E."/>
            <person name="Tice H."/>
            <person name="Bruce D."/>
            <person name="Goodwin L."/>
            <person name="Pitluck S."/>
            <person name="Saunders E."/>
            <person name="Brettin T."/>
            <person name="Detter J.C."/>
            <person name="Han C."/>
            <person name="Larimer F."/>
            <person name="Land M."/>
            <person name="Hauser L."/>
            <person name="Kyrpides N."/>
            <person name="Ovchinnikova G."/>
            <person name="Kostka J."/>
            <person name="Richardson P."/>
        </authorList>
    </citation>
    <scope>NUCLEOTIDE SEQUENCE [LARGE SCALE GENOMIC DNA]</scope>
    <source>
        <strain evidence="4">DSM 22248 / JCM 15807 / FRC-32</strain>
    </source>
</reference>
<gene>
    <name evidence="3" type="ordered locus">Geob_1740</name>
</gene>
<dbReference type="SUPFAM" id="SSF48695">
    <property type="entry name" value="Multiheme cytochromes"/>
    <property type="match status" value="2"/>
</dbReference>
<dbReference type="STRING" id="316067.Geob_1740"/>
<accession>B9M6N8</accession>
<sequence length="264" mass="28194">MNLKIRAGIAALLVVASATFAYAGLVNYTEGTGVATSPHNMNLYLPIASGGTTSGDPNQQVCKFCHTPHSARSTGETGYNPLWNRNPVTQNFLPYNGLLKEDYMADPTYLDKALSLQAVIDPADMMDGPSRLCMSCHDGTTAIDSYAGKIGSFTPTAPEVVLAPLGDGHSGESGGNLMNDHPIGFSYKQVAANDSFIRPANVDIGWVPAADRKCTKIEELLYKADKLTCASCHDVHNTAARTAAKPLLRVKMDGSKLCLTCHDK</sequence>
<dbReference type="AlphaFoldDB" id="B9M6N8"/>
<organism evidence="3 4">
    <name type="scientific">Geotalea daltonii (strain DSM 22248 / JCM 15807 / FRC-32)</name>
    <name type="common">Geobacter daltonii</name>
    <dbReference type="NCBI Taxonomy" id="316067"/>
    <lineage>
        <taxon>Bacteria</taxon>
        <taxon>Pseudomonadati</taxon>
        <taxon>Thermodesulfobacteriota</taxon>
        <taxon>Desulfuromonadia</taxon>
        <taxon>Geobacterales</taxon>
        <taxon>Geobacteraceae</taxon>
        <taxon>Geotalea</taxon>
    </lineage>
</organism>
<feature type="domain" description="Doubled CXXCH motif" evidence="2">
    <location>
        <begin position="228"/>
        <end position="264"/>
    </location>
</feature>
<feature type="chain" id="PRO_5002888819" evidence="1">
    <location>
        <begin position="24"/>
        <end position="264"/>
    </location>
</feature>
<evidence type="ECO:0000313" key="4">
    <source>
        <dbReference type="Proteomes" id="UP000007721"/>
    </source>
</evidence>
<dbReference type="KEGG" id="geo:Geob_1740"/>
<dbReference type="Pfam" id="PF09699">
    <property type="entry name" value="Paired_CXXCH_1"/>
    <property type="match status" value="1"/>
</dbReference>
<dbReference type="OrthoDB" id="12425at2"/>
<dbReference type="eggNOG" id="COG3303">
    <property type="taxonomic scope" value="Bacteria"/>
</dbReference>
<keyword evidence="1" id="KW-0732">Signal</keyword>
<keyword evidence="4" id="KW-1185">Reference proteome</keyword>
<evidence type="ECO:0000313" key="3">
    <source>
        <dbReference type="EMBL" id="ACM20098.1"/>
    </source>
</evidence>
<protein>
    <submittedName>
        <fullName evidence="3">Cytochrome c, 4 heme-binding sites</fullName>
    </submittedName>
</protein>
<dbReference type="InterPro" id="IPR010177">
    <property type="entry name" value="Paired_CXXCH_1"/>
</dbReference>
<dbReference type="EMBL" id="CP001390">
    <property type="protein sequence ID" value="ACM20098.1"/>
    <property type="molecule type" value="Genomic_DNA"/>
</dbReference>
<dbReference type="RefSeq" id="WP_012646827.1">
    <property type="nucleotide sequence ID" value="NC_011979.1"/>
</dbReference>
<dbReference type="Proteomes" id="UP000007721">
    <property type="component" value="Chromosome"/>
</dbReference>
<feature type="signal peptide" evidence="1">
    <location>
        <begin position="1"/>
        <end position="23"/>
    </location>
</feature>
<dbReference type="InterPro" id="IPR036280">
    <property type="entry name" value="Multihaem_cyt_sf"/>
</dbReference>
<evidence type="ECO:0000256" key="1">
    <source>
        <dbReference type="SAM" id="SignalP"/>
    </source>
</evidence>